<feature type="compositionally biased region" description="Low complexity" evidence="1">
    <location>
        <begin position="59"/>
        <end position="74"/>
    </location>
</feature>
<feature type="non-terminal residue" evidence="2">
    <location>
        <position position="85"/>
    </location>
</feature>
<reference evidence="2" key="1">
    <citation type="journal article" date="2013" name="BMC Genomics">
        <title>Unscrambling butterfly oogenesis.</title>
        <authorList>
            <person name="Carter J.M."/>
            <person name="Baker S.C."/>
            <person name="Pink R."/>
            <person name="Carter D.R."/>
            <person name="Collins A."/>
            <person name="Tomlin J."/>
            <person name="Gibbs M."/>
            <person name="Breuker C.J."/>
        </authorList>
    </citation>
    <scope>NUCLEOTIDE SEQUENCE</scope>
    <source>
        <tissue evidence="2">Ovary</tissue>
    </source>
</reference>
<feature type="compositionally biased region" description="Basic and acidic residues" evidence="1">
    <location>
        <begin position="17"/>
        <end position="32"/>
    </location>
</feature>
<organism evidence="2">
    <name type="scientific">Pararge aegeria</name>
    <name type="common">speckled wood butterfly</name>
    <dbReference type="NCBI Taxonomy" id="116150"/>
    <lineage>
        <taxon>Eukaryota</taxon>
        <taxon>Metazoa</taxon>
        <taxon>Ecdysozoa</taxon>
        <taxon>Arthropoda</taxon>
        <taxon>Hexapoda</taxon>
        <taxon>Insecta</taxon>
        <taxon>Pterygota</taxon>
        <taxon>Neoptera</taxon>
        <taxon>Endopterygota</taxon>
        <taxon>Lepidoptera</taxon>
        <taxon>Glossata</taxon>
        <taxon>Ditrysia</taxon>
        <taxon>Papilionoidea</taxon>
        <taxon>Nymphalidae</taxon>
        <taxon>Satyrinae</taxon>
        <taxon>Satyrini</taxon>
        <taxon>Parargina</taxon>
        <taxon>Pararge</taxon>
    </lineage>
</organism>
<accession>S4P0W1</accession>
<evidence type="ECO:0000313" key="2">
    <source>
        <dbReference type="EMBL" id="JAA83379.1"/>
    </source>
</evidence>
<dbReference type="EMBL" id="GAIX01009181">
    <property type="protein sequence ID" value="JAA83379.1"/>
    <property type="molecule type" value="Transcribed_RNA"/>
</dbReference>
<feature type="compositionally biased region" description="Basic residues" evidence="1">
    <location>
        <begin position="75"/>
        <end position="85"/>
    </location>
</feature>
<feature type="compositionally biased region" description="Basic residues" evidence="1">
    <location>
        <begin position="1"/>
        <end position="15"/>
    </location>
</feature>
<feature type="region of interest" description="Disordered" evidence="1">
    <location>
        <begin position="1"/>
        <end position="85"/>
    </location>
</feature>
<dbReference type="AlphaFoldDB" id="S4P0W1"/>
<sequence length="85" mass="9000">ARPPRARALRLRGGRGQRADVRGRRDRARDGVQRPQLVEGAHGARRGAVPRQLRDGAAERAGAGAAGRARGAARGVHRRGGRGRG</sequence>
<reference evidence="2" key="2">
    <citation type="submission" date="2013-05" db="EMBL/GenBank/DDBJ databases">
        <authorList>
            <person name="Carter J.-M."/>
            <person name="Baker S.C."/>
            <person name="Pink R."/>
            <person name="Carter D.R.F."/>
            <person name="Collins A."/>
            <person name="Tomlin J."/>
            <person name="Gibbs M."/>
            <person name="Breuker C.J."/>
        </authorList>
    </citation>
    <scope>NUCLEOTIDE SEQUENCE</scope>
    <source>
        <tissue evidence="2">Ovary</tissue>
    </source>
</reference>
<proteinExistence type="predicted"/>
<protein>
    <submittedName>
        <fullName evidence="2">Signal transducing adaptor molecule</fullName>
    </submittedName>
</protein>
<evidence type="ECO:0000256" key="1">
    <source>
        <dbReference type="SAM" id="MobiDB-lite"/>
    </source>
</evidence>
<feature type="non-terminal residue" evidence="2">
    <location>
        <position position="1"/>
    </location>
</feature>
<name>S4P0W1_9NEOP</name>